<dbReference type="InterPro" id="IPR052353">
    <property type="entry name" value="Benzoxazolinone_Detox_Enz"/>
</dbReference>
<dbReference type="RefSeq" id="WP_158868823.1">
    <property type="nucleotide sequence ID" value="NZ_CP046401.1"/>
</dbReference>
<dbReference type="EMBL" id="CP046401">
    <property type="protein sequence ID" value="QGY45680.1"/>
    <property type="molecule type" value="Genomic_DNA"/>
</dbReference>
<dbReference type="Proteomes" id="UP000428260">
    <property type="component" value="Chromosome"/>
</dbReference>
<proteinExistence type="predicted"/>
<evidence type="ECO:0000313" key="3">
    <source>
        <dbReference type="Proteomes" id="UP000428260"/>
    </source>
</evidence>
<feature type="domain" description="MOSC" evidence="1">
    <location>
        <begin position="28"/>
        <end position="163"/>
    </location>
</feature>
<dbReference type="GO" id="GO:0030170">
    <property type="term" value="F:pyridoxal phosphate binding"/>
    <property type="evidence" value="ECO:0007669"/>
    <property type="project" value="InterPro"/>
</dbReference>
<dbReference type="AlphaFoldDB" id="A0A6I6JX14"/>
<evidence type="ECO:0000313" key="2">
    <source>
        <dbReference type="EMBL" id="QGY45680.1"/>
    </source>
</evidence>
<dbReference type="SUPFAM" id="SSF50800">
    <property type="entry name" value="PK beta-barrel domain-like"/>
    <property type="match status" value="1"/>
</dbReference>
<dbReference type="PROSITE" id="PS51340">
    <property type="entry name" value="MOSC"/>
    <property type="match status" value="1"/>
</dbReference>
<organism evidence="2 3">
    <name type="scientific">Maribellus comscasis</name>
    <dbReference type="NCBI Taxonomy" id="2681766"/>
    <lineage>
        <taxon>Bacteria</taxon>
        <taxon>Pseudomonadati</taxon>
        <taxon>Bacteroidota</taxon>
        <taxon>Bacteroidia</taxon>
        <taxon>Marinilabiliales</taxon>
        <taxon>Prolixibacteraceae</taxon>
        <taxon>Maribellus</taxon>
    </lineage>
</organism>
<gene>
    <name evidence="2" type="ORF">GM418_18985</name>
</gene>
<protein>
    <submittedName>
        <fullName evidence="2">MOSC domain-containing protein</fullName>
    </submittedName>
</protein>
<dbReference type="Pfam" id="PF03473">
    <property type="entry name" value="MOSC"/>
    <property type="match status" value="1"/>
</dbReference>
<dbReference type="PANTHER" id="PTHR30212">
    <property type="entry name" value="PROTEIN YIIM"/>
    <property type="match status" value="1"/>
</dbReference>
<dbReference type="GO" id="GO:0003824">
    <property type="term" value="F:catalytic activity"/>
    <property type="evidence" value="ECO:0007669"/>
    <property type="project" value="InterPro"/>
</dbReference>
<keyword evidence="3" id="KW-1185">Reference proteome</keyword>
<sequence>MKIISTNIGEPKIIEWRGKQIKTGIYKYSVPHPIFLGEEDVKNDHVIDRRYHGGTDKACYLYSANHYDYWQKFYPELKMPWGMFGENLTVEGLHEAEVNIGDTFKIGEVVVQATQPRQPCYKLGIRFGTQKMVKQFVGSGFAGVYVRVLQKGEVKTGDEIVLIEKKDSLSIQKVYKLLYTSEFEKEKENFEKAINDTFLAESCRNDLLKRLSLK</sequence>
<dbReference type="InterPro" id="IPR011037">
    <property type="entry name" value="Pyrv_Knase-like_insert_dom_sf"/>
</dbReference>
<accession>A0A6I6JX14</accession>
<evidence type="ECO:0000259" key="1">
    <source>
        <dbReference type="PROSITE" id="PS51340"/>
    </source>
</evidence>
<name>A0A6I6JX14_9BACT</name>
<dbReference type="PANTHER" id="PTHR30212:SF2">
    <property type="entry name" value="PROTEIN YIIM"/>
    <property type="match status" value="1"/>
</dbReference>
<dbReference type="KEGG" id="mcos:GM418_18985"/>
<dbReference type="GO" id="GO:0030151">
    <property type="term" value="F:molybdenum ion binding"/>
    <property type="evidence" value="ECO:0007669"/>
    <property type="project" value="InterPro"/>
</dbReference>
<dbReference type="InterPro" id="IPR005302">
    <property type="entry name" value="MoCF_Sase_C"/>
</dbReference>
<dbReference type="Gene3D" id="2.40.33.20">
    <property type="entry name" value="PK beta-barrel domain-like"/>
    <property type="match status" value="1"/>
</dbReference>
<reference evidence="2 3" key="1">
    <citation type="submission" date="2019-11" db="EMBL/GenBank/DDBJ databases">
        <authorList>
            <person name="Zheng R.K."/>
            <person name="Sun C.M."/>
        </authorList>
    </citation>
    <scope>NUCLEOTIDE SEQUENCE [LARGE SCALE GENOMIC DNA]</scope>
    <source>
        <strain evidence="2 3">WC007</strain>
    </source>
</reference>